<keyword evidence="1" id="KW-0808">Transferase</keyword>
<evidence type="ECO:0000256" key="5">
    <source>
        <dbReference type="PROSITE-ProRule" id="PRU10141"/>
    </source>
</evidence>
<keyword evidence="6" id="KW-0472">Membrane</keyword>
<accession>A0ABT5BGD9</accession>
<keyword evidence="6" id="KW-0812">Transmembrane</keyword>
<name>A0ABT5BGD9_9BACT</name>
<dbReference type="PANTHER" id="PTHR43289:SF6">
    <property type="entry name" value="SERINE_THREONINE-PROTEIN KINASE NEKL-3"/>
    <property type="match status" value="1"/>
</dbReference>
<dbReference type="PANTHER" id="PTHR43289">
    <property type="entry name" value="MITOGEN-ACTIVATED PROTEIN KINASE KINASE KINASE 20-RELATED"/>
    <property type="match status" value="1"/>
</dbReference>
<dbReference type="Proteomes" id="UP001217838">
    <property type="component" value="Unassembled WGS sequence"/>
</dbReference>
<dbReference type="PROSITE" id="PS00107">
    <property type="entry name" value="PROTEIN_KINASE_ATP"/>
    <property type="match status" value="1"/>
</dbReference>
<dbReference type="CDD" id="cd14014">
    <property type="entry name" value="STKc_PknB_like"/>
    <property type="match status" value="1"/>
</dbReference>
<protein>
    <submittedName>
        <fullName evidence="8">Protein kinase</fullName>
    </submittedName>
</protein>
<dbReference type="PROSITE" id="PS50011">
    <property type="entry name" value="PROTEIN_KINASE_DOM"/>
    <property type="match status" value="1"/>
</dbReference>
<organism evidence="8 9">
    <name type="scientific">Nannocystis radixulma</name>
    <dbReference type="NCBI Taxonomy" id="2995305"/>
    <lineage>
        <taxon>Bacteria</taxon>
        <taxon>Pseudomonadati</taxon>
        <taxon>Myxococcota</taxon>
        <taxon>Polyangia</taxon>
        <taxon>Nannocystales</taxon>
        <taxon>Nannocystaceae</taxon>
        <taxon>Nannocystis</taxon>
    </lineage>
</organism>
<sequence>MTASREDHASARDAVIPRAAPIEPIERALAWRRLSAALFGDVPPPAPPALGEFQVLAVLGRGAMGTVYLARDAALERDVALKVLHRGVGDAEARGRLLDEARALARVSHPALVAVHAIGEHLGRVYIVMERVPGVTLRSWQALGSRSWREILEVYLQFGRGVQALHQAGLVHRDLKPENVVVDDDGRARIVDLGLSRGVDARAAEIAGTPLYMAPEQFAGAAGPPADLFAFCVALFEALYRVRPFVGETPAELCAAIAAGALVTPVTAEVPERIRAVLVRGLRADPARRWPSMRALLDALAEAAATTRGQRDRQVLLARIETAWIEGVLERSLAGGVRVRPTLRERTTGPSRHDPKDFLAWTDRAASFALVGGAGAGKTTALLELASDALHRARGDPTRPLPVILQLASWSGGALAEWVVDEVRDELGIPRHITRGWLDDDVLVLFLDGLDRVAAGRRAACVRAIGAFRAAHLAPLVVTCRDDIHAGLDPSLALDTIFDVPRLEPDRVRVALEREGAPLAGLLEALEAHPALRELLRTPLLVDIAARTFRGCPAPSLVAAGSVASIRRELWSAYVARALAGLHVDAAAQLRERLAFIAGQLECEDCGALWIERIQPTWLRGRLARNLHAALTLCIVGSAIAVLVGGLVGLASTRDIGLQSALLVGPTLALFLGLVHGVREIRPVERLTWSTACLRQGLAGAAGRGLVLGFVLASIAATIWGAGESTEFIAEVFVTNLVVYAFLFSIALAALAALRGEALSRRIAPNQAIRSSARNATVVAVVVGLAVMVPLLAVTFVFGPPPAPPLQADEAREAIRLWRSDPASFFALIELCVGATIGLFAGMHRGGLAVVQHGVLRILLAATRRLPLRLVAMLDGAAERALLRKVGGGYIFIHDELREQLAASTPRSQLAIS</sequence>
<dbReference type="GO" id="GO:0016301">
    <property type="term" value="F:kinase activity"/>
    <property type="evidence" value="ECO:0007669"/>
    <property type="project" value="UniProtKB-KW"/>
</dbReference>
<dbReference type="Gene3D" id="1.10.510.10">
    <property type="entry name" value="Transferase(Phosphotransferase) domain 1"/>
    <property type="match status" value="1"/>
</dbReference>
<feature type="transmembrane region" description="Helical" evidence="6">
    <location>
        <begin position="629"/>
        <end position="650"/>
    </location>
</feature>
<dbReference type="SMART" id="SM00220">
    <property type="entry name" value="S_TKc"/>
    <property type="match status" value="1"/>
</dbReference>
<comment type="caution">
    <text evidence="8">The sequence shown here is derived from an EMBL/GenBank/DDBJ whole genome shotgun (WGS) entry which is preliminary data.</text>
</comment>
<feature type="transmembrane region" description="Helical" evidence="6">
    <location>
        <begin position="698"/>
        <end position="722"/>
    </location>
</feature>
<dbReference type="InterPro" id="IPR017441">
    <property type="entry name" value="Protein_kinase_ATP_BS"/>
</dbReference>
<feature type="binding site" evidence="5">
    <location>
        <position position="82"/>
    </location>
    <ligand>
        <name>ATP</name>
        <dbReference type="ChEBI" id="CHEBI:30616"/>
    </ligand>
</feature>
<dbReference type="RefSeq" id="WP_272003339.1">
    <property type="nucleotide sequence ID" value="NZ_JAQNDN010000019.1"/>
</dbReference>
<evidence type="ECO:0000256" key="4">
    <source>
        <dbReference type="ARBA" id="ARBA00022840"/>
    </source>
</evidence>
<feature type="transmembrane region" description="Helical" evidence="6">
    <location>
        <begin position="823"/>
        <end position="843"/>
    </location>
</feature>
<dbReference type="SUPFAM" id="SSF56112">
    <property type="entry name" value="Protein kinase-like (PK-like)"/>
    <property type="match status" value="1"/>
</dbReference>
<evidence type="ECO:0000256" key="3">
    <source>
        <dbReference type="ARBA" id="ARBA00022777"/>
    </source>
</evidence>
<evidence type="ECO:0000256" key="1">
    <source>
        <dbReference type="ARBA" id="ARBA00022679"/>
    </source>
</evidence>
<dbReference type="Pfam" id="PF00069">
    <property type="entry name" value="Pkinase"/>
    <property type="match status" value="1"/>
</dbReference>
<keyword evidence="2 5" id="KW-0547">Nucleotide-binding</keyword>
<dbReference type="InterPro" id="IPR011009">
    <property type="entry name" value="Kinase-like_dom_sf"/>
</dbReference>
<evidence type="ECO:0000313" key="9">
    <source>
        <dbReference type="Proteomes" id="UP001217838"/>
    </source>
</evidence>
<keyword evidence="6" id="KW-1133">Transmembrane helix</keyword>
<feature type="transmembrane region" description="Helical" evidence="6">
    <location>
        <begin position="775"/>
        <end position="798"/>
    </location>
</feature>
<evidence type="ECO:0000256" key="2">
    <source>
        <dbReference type="ARBA" id="ARBA00022741"/>
    </source>
</evidence>
<dbReference type="Gene3D" id="3.30.200.20">
    <property type="entry name" value="Phosphorylase Kinase, domain 1"/>
    <property type="match status" value="1"/>
</dbReference>
<dbReference type="InterPro" id="IPR027417">
    <property type="entry name" value="P-loop_NTPase"/>
</dbReference>
<keyword evidence="9" id="KW-1185">Reference proteome</keyword>
<dbReference type="Gene3D" id="3.40.50.300">
    <property type="entry name" value="P-loop containing nucleotide triphosphate hydrolases"/>
    <property type="match status" value="1"/>
</dbReference>
<dbReference type="InterPro" id="IPR008271">
    <property type="entry name" value="Ser/Thr_kinase_AS"/>
</dbReference>
<dbReference type="InterPro" id="IPR000719">
    <property type="entry name" value="Prot_kinase_dom"/>
</dbReference>
<gene>
    <name evidence="8" type="ORF">POL58_30475</name>
</gene>
<evidence type="ECO:0000259" key="7">
    <source>
        <dbReference type="PROSITE" id="PS50011"/>
    </source>
</evidence>
<reference evidence="8 9" key="1">
    <citation type="submission" date="2022-11" db="EMBL/GenBank/DDBJ databases">
        <title>Minimal conservation of predation-associated metabolite biosynthetic gene clusters underscores biosynthetic potential of Myxococcota including descriptions for ten novel species: Archangium lansinium sp. nov., Myxococcus landrumus sp. nov., Nannocystis bai.</title>
        <authorList>
            <person name="Ahearne A."/>
            <person name="Stevens C."/>
            <person name="Dowd S."/>
        </authorList>
    </citation>
    <scope>NUCLEOTIDE SEQUENCE [LARGE SCALE GENOMIC DNA]</scope>
    <source>
        <strain evidence="8 9">NCELM</strain>
    </source>
</reference>
<keyword evidence="4 5" id="KW-0067">ATP-binding</keyword>
<feature type="transmembrane region" description="Helical" evidence="6">
    <location>
        <begin position="728"/>
        <end position="754"/>
    </location>
</feature>
<keyword evidence="3 8" id="KW-0418">Kinase</keyword>
<proteinExistence type="predicted"/>
<dbReference type="EMBL" id="JAQNDN010000019">
    <property type="protein sequence ID" value="MDC0672112.1"/>
    <property type="molecule type" value="Genomic_DNA"/>
</dbReference>
<evidence type="ECO:0000313" key="8">
    <source>
        <dbReference type="EMBL" id="MDC0672112.1"/>
    </source>
</evidence>
<evidence type="ECO:0000256" key="6">
    <source>
        <dbReference type="SAM" id="Phobius"/>
    </source>
</evidence>
<dbReference type="PROSITE" id="PS00108">
    <property type="entry name" value="PROTEIN_KINASE_ST"/>
    <property type="match status" value="1"/>
</dbReference>
<feature type="transmembrane region" description="Helical" evidence="6">
    <location>
        <begin position="656"/>
        <end position="678"/>
    </location>
</feature>
<feature type="domain" description="Protein kinase" evidence="7">
    <location>
        <begin position="53"/>
        <end position="301"/>
    </location>
</feature>